<evidence type="ECO:0000256" key="2">
    <source>
        <dbReference type="ARBA" id="ARBA00007261"/>
    </source>
</evidence>
<dbReference type="Pfam" id="PF00675">
    <property type="entry name" value="Peptidase_M16"/>
    <property type="match status" value="1"/>
</dbReference>
<evidence type="ECO:0000256" key="7">
    <source>
        <dbReference type="ARBA" id="ARBA00023049"/>
    </source>
</evidence>
<organism evidence="11">
    <name type="scientific">Prevotella sp. GTC17253</name>
    <dbReference type="NCBI Taxonomy" id="3236793"/>
    <lineage>
        <taxon>Bacteria</taxon>
        <taxon>Pseudomonadati</taxon>
        <taxon>Bacteroidota</taxon>
        <taxon>Bacteroidia</taxon>
        <taxon>Bacteroidales</taxon>
        <taxon>Prevotellaceae</taxon>
        <taxon>Prevotella</taxon>
    </lineage>
</organism>
<dbReference type="InterPro" id="IPR011249">
    <property type="entry name" value="Metalloenz_LuxS/M16"/>
</dbReference>
<dbReference type="InterPro" id="IPR050626">
    <property type="entry name" value="Peptidase_M16"/>
</dbReference>
<protein>
    <submittedName>
        <fullName evidence="11">Insulinase family protein</fullName>
    </submittedName>
</protein>
<evidence type="ECO:0000256" key="8">
    <source>
        <dbReference type="RuleBase" id="RU004447"/>
    </source>
</evidence>
<evidence type="ECO:0000256" key="6">
    <source>
        <dbReference type="ARBA" id="ARBA00022833"/>
    </source>
</evidence>
<evidence type="ECO:0000259" key="10">
    <source>
        <dbReference type="Pfam" id="PF05193"/>
    </source>
</evidence>
<comment type="cofactor">
    <cofactor evidence="1">
        <name>Zn(2+)</name>
        <dbReference type="ChEBI" id="CHEBI:29105"/>
    </cofactor>
</comment>
<feature type="domain" description="Peptidase M16 C-terminal" evidence="10">
    <location>
        <begin position="721"/>
        <end position="880"/>
    </location>
</feature>
<keyword evidence="3" id="KW-0645">Protease</keyword>
<dbReference type="GO" id="GO:0004222">
    <property type="term" value="F:metalloendopeptidase activity"/>
    <property type="evidence" value="ECO:0007669"/>
    <property type="project" value="InterPro"/>
</dbReference>
<dbReference type="PROSITE" id="PS00143">
    <property type="entry name" value="INSULINASE"/>
    <property type="match status" value="1"/>
</dbReference>
<dbReference type="AlphaFoldDB" id="A0AB33IMH7"/>
<sequence>MKMFKTKKIIAFAVVLACSIMGMLAKDYRYVTVKGDPMQTRIYTLDNGLKIYLSVNKDAPRIQTYIAVRTGSRNDPAETTGLAHYLEHLMFKGTTHFGTSNLAAEQPLLDSIQNRYEVYRTIKDPAKRKAWYHSIDSLSQLAAKYNIPNEYDKMMASIGAEGTNAYTSNDVTCYQENIPANEIENWAKVQGDRFQNMVIRGFHTELEAVYEEYNIGLAKDNQKVWAALNAKIFPTHPYGTQTTIGVGDHLKNPSIVNIKNYFNKYYVPNNVAICMAGDLNPDQTVAMIDKYFGTWKKSGNLSRPEFPVQPDLTAAIDTTVVGLEAENLMMGWKFGKASSLQNDTLEVISSLLANGRAGLFDLNLNQAMKVQGVATGVNALADYSTFLVVGSPREGQTLEEVRALILGEIQKLKNGEFSDELLPSIVNNMKRDYYASLLNNNSRASQYVDAFINGTEWEQVVGRMDRISKMTKTQIVDFARRYFGQNFVCVYKKTGEDKSIKKIEKPAITPIPTNRDKSSDFLREVAASKPEPIQPHFVDFERDLTFAKTGKKLPVVYRQEANDKLFSLMYRYEFGSQSDVRYDYAASYADLLGTDKLSADQVKQKFYKLACDFGISVAGNAITISLSGLNENMADAVVLAEDILKNMKVDTEAYKKYVDLILKSRANNKKSQQSNFSALTRYGIYGEYNPQLNMLSAAQLKQTNPQTLVDLIKNLSNYQHTLYYCGPSSLATITKLVDKQHRMGKKLLSVPAMKEYKEQTTTQNEVLLAPYEAKNIYMMMYHNENQQWTPERAAVQAVFNEYFGSSMNSVVFQELREARGLAYSASARYMSPGLKGRPEWAQTYIISQNDKMADCIRVFNEILDTIPQSEAAFQLAKQSLTKFYASIRTMRGGLFNAYLKAKNLGLDYDLNKKVYETLPSIQLKDIVDFEQQHMARKPYRYIILGDEKNLNMKELEKIGPVKRVSTETIFGY</sequence>
<dbReference type="SUPFAM" id="SSF63411">
    <property type="entry name" value="LuxS/MPP-like metallohydrolase"/>
    <property type="match status" value="4"/>
</dbReference>
<dbReference type="GO" id="GO:0046872">
    <property type="term" value="F:metal ion binding"/>
    <property type="evidence" value="ECO:0007669"/>
    <property type="project" value="UniProtKB-KW"/>
</dbReference>
<reference evidence="11" key="1">
    <citation type="submission" date="2024-07" db="EMBL/GenBank/DDBJ databases">
        <title>Complete genome sequence of Prevotella sp. YM-2024 GTC17253.</title>
        <authorList>
            <person name="Hayashi M."/>
            <person name="Muto Y."/>
            <person name="Tanaka K."/>
            <person name="Niwa H."/>
        </authorList>
    </citation>
    <scope>NUCLEOTIDE SEQUENCE</scope>
    <source>
        <strain evidence="11">GTC17253</strain>
    </source>
</reference>
<keyword evidence="6" id="KW-0862">Zinc</keyword>
<evidence type="ECO:0000256" key="5">
    <source>
        <dbReference type="ARBA" id="ARBA00022801"/>
    </source>
</evidence>
<dbReference type="InterPro" id="IPR011765">
    <property type="entry name" value="Pept_M16_N"/>
</dbReference>
<dbReference type="Gene3D" id="3.30.830.10">
    <property type="entry name" value="Metalloenzyme, LuxS/M16 peptidase-like"/>
    <property type="match status" value="4"/>
</dbReference>
<dbReference type="InterPro" id="IPR007863">
    <property type="entry name" value="Peptidase_M16_C"/>
</dbReference>
<evidence type="ECO:0000259" key="9">
    <source>
        <dbReference type="Pfam" id="PF00675"/>
    </source>
</evidence>
<evidence type="ECO:0000256" key="4">
    <source>
        <dbReference type="ARBA" id="ARBA00022723"/>
    </source>
</evidence>
<evidence type="ECO:0000313" key="11">
    <source>
        <dbReference type="EMBL" id="BFO70049.1"/>
    </source>
</evidence>
<name>A0AB33IMH7_9BACT</name>
<dbReference type="GO" id="GO:0006508">
    <property type="term" value="P:proteolysis"/>
    <property type="evidence" value="ECO:0007669"/>
    <property type="project" value="UniProtKB-KW"/>
</dbReference>
<dbReference type="PANTHER" id="PTHR43690">
    <property type="entry name" value="NARDILYSIN"/>
    <property type="match status" value="1"/>
</dbReference>
<dbReference type="InterPro" id="IPR001431">
    <property type="entry name" value="Pept_M16_Zn_BS"/>
</dbReference>
<dbReference type="EMBL" id="AP035785">
    <property type="protein sequence ID" value="BFO70049.1"/>
    <property type="molecule type" value="Genomic_DNA"/>
</dbReference>
<keyword evidence="7" id="KW-0482">Metalloprotease</keyword>
<proteinExistence type="inferred from homology"/>
<dbReference type="PANTHER" id="PTHR43690:SF17">
    <property type="entry name" value="PROTEIN YHJJ"/>
    <property type="match status" value="1"/>
</dbReference>
<keyword evidence="5" id="KW-0378">Hydrolase</keyword>
<comment type="similarity">
    <text evidence="2 8">Belongs to the peptidase M16 family.</text>
</comment>
<feature type="domain" description="Peptidase M16 C-terminal" evidence="10">
    <location>
        <begin position="258"/>
        <end position="428"/>
    </location>
</feature>
<dbReference type="Pfam" id="PF05193">
    <property type="entry name" value="Peptidase_M16_C"/>
    <property type="match status" value="2"/>
</dbReference>
<keyword evidence="4" id="KW-0479">Metal-binding</keyword>
<evidence type="ECO:0000256" key="1">
    <source>
        <dbReference type="ARBA" id="ARBA00001947"/>
    </source>
</evidence>
<gene>
    <name evidence="11" type="ORF">GTC17253_00150</name>
</gene>
<accession>A0AB33IMH7</accession>
<evidence type="ECO:0000256" key="3">
    <source>
        <dbReference type="ARBA" id="ARBA00022670"/>
    </source>
</evidence>
<feature type="domain" description="Peptidase M16 N-terminal" evidence="9">
    <location>
        <begin position="58"/>
        <end position="101"/>
    </location>
</feature>